<evidence type="ECO:0000313" key="1">
    <source>
        <dbReference type="EMBL" id="ARW58732.1"/>
    </source>
</evidence>
<accession>A0A2H4IB10</accession>
<dbReference type="EMBL" id="KY984068">
    <property type="protein sequence ID" value="ARW58732.1"/>
    <property type="molecule type" value="Genomic_DNA"/>
</dbReference>
<protein>
    <submittedName>
        <fullName evidence="1">Uncharacterized protein</fullName>
    </submittedName>
</protein>
<name>A0A2H4IB10_9CAUD</name>
<evidence type="ECO:0000313" key="2">
    <source>
        <dbReference type="Proteomes" id="UP000240568"/>
    </source>
</evidence>
<keyword evidence="2" id="KW-1185">Reference proteome</keyword>
<organism evidence="1 2">
    <name type="scientific">Erwinia phage vB_EamM_Y3</name>
    <dbReference type="NCBI Taxonomy" id="1983553"/>
    <lineage>
        <taxon>Viruses</taxon>
        <taxon>Duplodnaviria</taxon>
        <taxon>Heunggongvirae</taxon>
        <taxon>Uroviricota</taxon>
        <taxon>Caudoviricetes</taxon>
        <taxon>Sasquatchvirus</taxon>
        <taxon>Sasquatchvirus Y3</taxon>
    </lineage>
</organism>
<dbReference type="Proteomes" id="UP000240568">
    <property type="component" value="Segment"/>
</dbReference>
<gene>
    <name evidence="1" type="ORF">Y3_092</name>
</gene>
<proteinExistence type="predicted"/>
<sequence>MMYAAKGSFLLEQKLNQARRRMFLFTDDATPPTSESTLISAIDTMNKARSFSGNVNASNKMLTSRAAGWKTNKLYFAIATTNYAGAPPNIPGGNVSITGSEVFRRFYSIGALSTGSGIAEAGSHLDVNTSDDNGFAPTAVMLMPAFDGTDVGLALYNTLDSGYSPSSSQSGSTSTYSWTSSITSQMNTLALTSKDLNGTSVLTGSNTGVGNGSAGAELSLNLASLYGPRILSSYRTSVYGQNNFTGGGWFYQTTYFAGPMTSIVQSDVNRMYGKLTKADTPNYAITWGMMPVATEEGRAIVQIARASTDFVQNGQTVVATKPDITVSAITDIVIPKSFLI</sequence>
<reference evidence="1 2" key="1">
    <citation type="submission" date="2017-04" db="EMBL/GenBank/DDBJ databases">
        <authorList>
            <person name="Afonso C.L."/>
            <person name="Miller P.J."/>
            <person name="Scott M.A."/>
            <person name="Spackman E."/>
            <person name="Goraichik I."/>
            <person name="Dimitrov K.M."/>
            <person name="Suarez D.L."/>
            <person name="Swayne D.E."/>
        </authorList>
    </citation>
    <scope>NUCLEOTIDE SEQUENCE [LARGE SCALE GENOMIC DNA]</scope>
</reference>